<dbReference type="AlphaFoldDB" id="K2P752"/>
<dbReference type="RefSeq" id="WP_008990117.1">
    <property type="nucleotide sequence ID" value="NZ_AMSG01000001.1"/>
</dbReference>
<reference evidence="1 2" key="1">
    <citation type="journal article" date="2012" name="J. Bacteriol.">
        <title>Genome Sequence of Galbibacter marinum Type Strain ck-I2-15.</title>
        <authorList>
            <person name="Lai Q."/>
            <person name="Li C."/>
            <person name="Shao Z."/>
        </authorList>
    </citation>
    <scope>NUCLEOTIDE SEQUENCE [LARGE SCALE GENOMIC DNA]</scope>
    <source>
        <strain evidence="2">ck-I2-15</strain>
    </source>
</reference>
<proteinExistence type="predicted"/>
<evidence type="ECO:0008006" key="3">
    <source>
        <dbReference type="Google" id="ProtNLM"/>
    </source>
</evidence>
<keyword evidence="2" id="KW-1185">Reference proteome</keyword>
<dbReference type="eggNOG" id="ENOG50333NH">
    <property type="taxonomic scope" value="Bacteria"/>
</dbReference>
<sequence>MKNFKLVATFTYPHECYVLKHVLDDQDIPFYLENETMVGISPFYSNALGGIKLFVHKHYVDYVKDILKNLEDPNSHLKIV</sequence>
<gene>
    <name evidence="1" type="ORF">I215_01200</name>
</gene>
<comment type="caution">
    <text evidence="1">The sequence shown here is derived from an EMBL/GenBank/DDBJ whole genome shotgun (WGS) entry which is preliminary data.</text>
</comment>
<dbReference type="Proteomes" id="UP000007364">
    <property type="component" value="Unassembled WGS sequence"/>
</dbReference>
<organism evidence="1 2">
    <name type="scientific">Galbibacter marinus</name>
    <dbReference type="NCBI Taxonomy" id="555500"/>
    <lineage>
        <taxon>Bacteria</taxon>
        <taxon>Pseudomonadati</taxon>
        <taxon>Bacteroidota</taxon>
        <taxon>Flavobacteriia</taxon>
        <taxon>Flavobacteriales</taxon>
        <taxon>Flavobacteriaceae</taxon>
        <taxon>Galbibacter</taxon>
    </lineage>
</organism>
<accession>K2P752</accession>
<protein>
    <recommendedName>
        <fullName evidence="3">DUF2007 domain-containing protein</fullName>
    </recommendedName>
</protein>
<dbReference type="OrthoDB" id="8480302at2"/>
<dbReference type="EMBL" id="AMSG01000001">
    <property type="protein sequence ID" value="EKF56788.1"/>
    <property type="molecule type" value="Genomic_DNA"/>
</dbReference>
<evidence type="ECO:0000313" key="1">
    <source>
        <dbReference type="EMBL" id="EKF56788.1"/>
    </source>
</evidence>
<dbReference type="PATRIC" id="fig|555500.3.peg.254"/>
<evidence type="ECO:0000313" key="2">
    <source>
        <dbReference type="Proteomes" id="UP000007364"/>
    </source>
</evidence>
<name>K2P752_9FLAO</name>